<evidence type="ECO:0000256" key="1">
    <source>
        <dbReference type="ARBA" id="ARBA00010531"/>
    </source>
</evidence>
<dbReference type="InterPro" id="IPR005878">
    <property type="entry name" value="Ribosom_uL1_bac-type"/>
</dbReference>
<dbReference type="PIRSF" id="PIRSF002155">
    <property type="entry name" value="Ribosomal_L1"/>
    <property type="match status" value="1"/>
</dbReference>
<dbReference type="Gene3D" id="3.30.190.20">
    <property type="match status" value="1"/>
</dbReference>
<dbReference type="Pfam" id="PF00687">
    <property type="entry name" value="Ribosomal_L1"/>
    <property type="match status" value="1"/>
</dbReference>
<protein>
    <submittedName>
        <fullName evidence="6">LSU ribosomal protein L1p (L10Ae)</fullName>
    </submittedName>
</protein>
<evidence type="ECO:0000313" key="6">
    <source>
        <dbReference type="EMBL" id="VAX17469.1"/>
    </source>
</evidence>
<dbReference type="InterPro" id="IPR023673">
    <property type="entry name" value="Ribosomal_uL1_CS"/>
</dbReference>
<keyword evidence="4 6" id="KW-0689">Ribosomal protein</keyword>
<evidence type="ECO:0000256" key="5">
    <source>
        <dbReference type="ARBA" id="ARBA00023274"/>
    </source>
</evidence>
<name>A0A3B1BH86_9ZZZZ</name>
<evidence type="ECO:0000256" key="2">
    <source>
        <dbReference type="ARBA" id="ARBA00022730"/>
    </source>
</evidence>
<keyword evidence="2" id="KW-0699">rRNA-binding</keyword>
<dbReference type="NCBIfam" id="TIGR01169">
    <property type="entry name" value="rplA_bact"/>
    <property type="match status" value="1"/>
</dbReference>
<dbReference type="InterPro" id="IPR023674">
    <property type="entry name" value="Ribosomal_uL1-like"/>
</dbReference>
<dbReference type="AlphaFoldDB" id="A0A3B1BH86"/>
<dbReference type="PANTHER" id="PTHR36427">
    <property type="entry name" value="54S RIBOSOMAL PROTEIN L1, MITOCHONDRIAL"/>
    <property type="match status" value="1"/>
</dbReference>
<organism evidence="6">
    <name type="scientific">hydrothermal vent metagenome</name>
    <dbReference type="NCBI Taxonomy" id="652676"/>
    <lineage>
        <taxon>unclassified sequences</taxon>
        <taxon>metagenomes</taxon>
        <taxon>ecological metagenomes</taxon>
    </lineage>
</organism>
<dbReference type="GO" id="GO:0015934">
    <property type="term" value="C:large ribosomal subunit"/>
    <property type="evidence" value="ECO:0007669"/>
    <property type="project" value="InterPro"/>
</dbReference>
<dbReference type="EMBL" id="UOGE01000022">
    <property type="protein sequence ID" value="VAX17469.1"/>
    <property type="molecule type" value="Genomic_DNA"/>
</dbReference>
<sequence>MPGKGKRYKDAAAQRDQSMKYKLFEALDIVKNNAKAKFDETVEIAVRLGVDPTKADQMVRGALTMPKGTGKSRTIAVFAKGDKVREAEEAGANVVGGEDLVKKIQGGWLEFDVAVATPDMMGQVGKIGRLLGPRGLMPNPKSGTVTFDLKQAINEIQAGKVEFRVDKAGVVHAPIGKASFTPADLLENAKALIGKLQKMKPSTAKGTYVRSIGVSSTMGPGVKVDTSLAGISSAA</sequence>
<accession>A0A3B1BH86</accession>
<dbReference type="InterPro" id="IPR028364">
    <property type="entry name" value="Ribosomal_uL1/biogenesis"/>
</dbReference>
<keyword evidence="3" id="KW-0694">RNA-binding</keyword>
<dbReference type="InterPro" id="IPR016095">
    <property type="entry name" value="Ribosomal_uL1_3-a/b-sand"/>
</dbReference>
<dbReference type="Gene3D" id="3.40.50.790">
    <property type="match status" value="1"/>
</dbReference>
<evidence type="ECO:0000256" key="3">
    <source>
        <dbReference type="ARBA" id="ARBA00022884"/>
    </source>
</evidence>
<keyword evidence="5" id="KW-0687">Ribonucleoprotein</keyword>
<gene>
    <name evidence="6" type="ORF">MNBD_NITROSPINAE02-2069</name>
</gene>
<evidence type="ECO:0000256" key="4">
    <source>
        <dbReference type="ARBA" id="ARBA00022980"/>
    </source>
</evidence>
<dbReference type="GO" id="GO:0006412">
    <property type="term" value="P:translation"/>
    <property type="evidence" value="ECO:0007669"/>
    <property type="project" value="InterPro"/>
</dbReference>
<dbReference type="PANTHER" id="PTHR36427:SF3">
    <property type="entry name" value="LARGE RIBOSOMAL SUBUNIT PROTEIN UL1M"/>
    <property type="match status" value="1"/>
</dbReference>
<dbReference type="PROSITE" id="PS01199">
    <property type="entry name" value="RIBOSOMAL_L1"/>
    <property type="match status" value="1"/>
</dbReference>
<dbReference type="FunFam" id="3.40.50.790:FF:000001">
    <property type="entry name" value="50S ribosomal protein L1"/>
    <property type="match status" value="1"/>
</dbReference>
<dbReference type="SUPFAM" id="SSF56808">
    <property type="entry name" value="Ribosomal protein L1"/>
    <property type="match status" value="1"/>
</dbReference>
<proteinExistence type="inferred from homology"/>
<dbReference type="InterPro" id="IPR002143">
    <property type="entry name" value="Ribosomal_uL1"/>
</dbReference>
<dbReference type="GO" id="GO:0019843">
    <property type="term" value="F:rRNA binding"/>
    <property type="evidence" value="ECO:0007669"/>
    <property type="project" value="UniProtKB-KW"/>
</dbReference>
<dbReference type="GO" id="GO:0003735">
    <property type="term" value="F:structural constituent of ribosome"/>
    <property type="evidence" value="ECO:0007669"/>
    <property type="project" value="InterPro"/>
</dbReference>
<reference evidence="6" key="1">
    <citation type="submission" date="2018-06" db="EMBL/GenBank/DDBJ databases">
        <authorList>
            <person name="Zhirakovskaya E."/>
        </authorList>
    </citation>
    <scope>NUCLEOTIDE SEQUENCE</scope>
</reference>
<dbReference type="CDD" id="cd00403">
    <property type="entry name" value="Ribosomal_L1"/>
    <property type="match status" value="1"/>
</dbReference>
<comment type="similarity">
    <text evidence="1">Belongs to the universal ribosomal protein uL1 family.</text>
</comment>
<dbReference type="HAMAP" id="MF_01318_B">
    <property type="entry name" value="Ribosomal_uL1_B"/>
    <property type="match status" value="1"/>
</dbReference>